<accession>A0A2J8SBQ3</accession>
<sequence>MGTTEATLRMENVDVKEEWQDEDLPSQELPCTILGTTKSKIHRTGWKLSGRSQKRRGWNCLAARWKTHPLLPTH</sequence>
<dbReference type="EMBL" id="NDHI03003585">
    <property type="protein sequence ID" value="PNJ18170.1"/>
    <property type="molecule type" value="Genomic_DNA"/>
</dbReference>
<name>A0A2J8SBQ3_PONAB</name>
<organism evidence="1">
    <name type="scientific">Pongo abelii</name>
    <name type="common">Sumatran orangutan</name>
    <name type="synonym">Pongo pygmaeus abelii</name>
    <dbReference type="NCBI Taxonomy" id="9601"/>
    <lineage>
        <taxon>Eukaryota</taxon>
        <taxon>Metazoa</taxon>
        <taxon>Chordata</taxon>
        <taxon>Craniata</taxon>
        <taxon>Vertebrata</taxon>
        <taxon>Euteleostomi</taxon>
        <taxon>Mammalia</taxon>
        <taxon>Eutheria</taxon>
        <taxon>Euarchontoglires</taxon>
        <taxon>Primates</taxon>
        <taxon>Haplorrhini</taxon>
        <taxon>Catarrhini</taxon>
        <taxon>Hominidae</taxon>
        <taxon>Pongo</taxon>
    </lineage>
</organism>
<comment type="caution">
    <text evidence="1">The sequence shown here is derived from an EMBL/GenBank/DDBJ whole genome shotgun (WGS) entry which is preliminary data.</text>
</comment>
<dbReference type="AlphaFoldDB" id="A0A2J8SBQ3"/>
<reference evidence="1" key="1">
    <citation type="submission" date="2017-12" db="EMBL/GenBank/DDBJ databases">
        <title>High-resolution comparative analysis of great ape genomes.</title>
        <authorList>
            <person name="Pollen A."/>
            <person name="Hastie A."/>
            <person name="Hormozdiari F."/>
            <person name="Dougherty M."/>
            <person name="Liu R."/>
            <person name="Chaisson M."/>
            <person name="Hoppe E."/>
            <person name="Hill C."/>
            <person name="Pang A."/>
            <person name="Hillier L."/>
            <person name="Baker C."/>
            <person name="Armstrong J."/>
            <person name="Shendure J."/>
            <person name="Paten B."/>
            <person name="Wilson R."/>
            <person name="Chao H."/>
            <person name="Schneider V."/>
            <person name="Ventura M."/>
            <person name="Kronenberg Z."/>
            <person name="Murali S."/>
            <person name="Gordon D."/>
            <person name="Cantsilieris S."/>
            <person name="Munson K."/>
            <person name="Nelson B."/>
            <person name="Raja A."/>
            <person name="Underwood J."/>
            <person name="Diekhans M."/>
            <person name="Fiddes I."/>
            <person name="Haussler D."/>
            <person name="Eichler E."/>
        </authorList>
    </citation>
    <scope>NUCLEOTIDE SEQUENCE [LARGE SCALE GENOMIC DNA]</scope>
    <source>
        <strain evidence="1">Susie</strain>
    </source>
</reference>
<proteinExistence type="predicted"/>
<protein>
    <submittedName>
        <fullName evidence="1">ATCAY isoform 4</fullName>
    </submittedName>
</protein>
<gene>
    <name evidence="1" type="ORF">CR201_G0044291</name>
</gene>
<evidence type="ECO:0000313" key="1">
    <source>
        <dbReference type="EMBL" id="PNJ18170.1"/>
    </source>
</evidence>